<dbReference type="AlphaFoldDB" id="A0A0F7U2D6"/>
<protein>
    <submittedName>
        <fullName evidence="2">Uncharacterized protein</fullName>
    </submittedName>
</protein>
<evidence type="ECO:0000313" key="2">
    <source>
        <dbReference type="EMBL" id="CEJ61442.1"/>
    </source>
</evidence>
<organism evidence="2 3">
    <name type="scientific">Penicillium brasilianum</name>
    <dbReference type="NCBI Taxonomy" id="104259"/>
    <lineage>
        <taxon>Eukaryota</taxon>
        <taxon>Fungi</taxon>
        <taxon>Dikarya</taxon>
        <taxon>Ascomycota</taxon>
        <taxon>Pezizomycotina</taxon>
        <taxon>Eurotiomycetes</taxon>
        <taxon>Eurotiomycetidae</taxon>
        <taxon>Eurotiales</taxon>
        <taxon>Aspergillaceae</taxon>
        <taxon>Penicillium</taxon>
    </lineage>
</organism>
<name>A0A0F7U2D6_PENBI</name>
<feature type="chain" id="PRO_5002523198" evidence="1">
    <location>
        <begin position="21"/>
        <end position="168"/>
    </location>
</feature>
<proteinExistence type="predicted"/>
<reference evidence="3" key="1">
    <citation type="journal article" date="2015" name="Genome Announc.">
        <title>Draft genome sequence of the fungus Penicillium brasilianum MG11.</title>
        <authorList>
            <person name="Horn F."/>
            <person name="Linde J."/>
            <person name="Mattern D.J."/>
            <person name="Walther G."/>
            <person name="Guthke R."/>
            <person name="Brakhage A.A."/>
            <person name="Valiante V."/>
        </authorList>
    </citation>
    <scope>NUCLEOTIDE SEQUENCE [LARGE SCALE GENOMIC DNA]</scope>
    <source>
        <strain evidence="3">MG11</strain>
    </source>
</reference>
<feature type="signal peptide" evidence="1">
    <location>
        <begin position="1"/>
        <end position="20"/>
    </location>
</feature>
<dbReference type="OrthoDB" id="4364761at2759"/>
<gene>
    <name evidence="2" type="ORF">PMG11_09976</name>
</gene>
<evidence type="ECO:0000256" key="1">
    <source>
        <dbReference type="SAM" id="SignalP"/>
    </source>
</evidence>
<dbReference type="Proteomes" id="UP000042958">
    <property type="component" value="Unassembled WGS sequence"/>
</dbReference>
<accession>A0A0F7U2D6</accession>
<keyword evidence="1" id="KW-0732">Signal</keyword>
<keyword evidence="3" id="KW-1185">Reference proteome</keyword>
<sequence length="168" mass="19003">MHFPLTTLFSSVLFAILASSQVVSLDKNLRTCDDRFGIPLEVPGGFSNVDCDGENVKEAENLIQVPRAEILGVTRQVVAGEKLVFFVVQDEVVYRIPIIRQLNGAVEVLEEQICRESLNRHRKLCETVSLKVRPHPRAATHEPMEADIQLDANTSRLLPTRRHEYSRQ</sequence>
<evidence type="ECO:0000313" key="3">
    <source>
        <dbReference type="Proteomes" id="UP000042958"/>
    </source>
</evidence>
<dbReference type="EMBL" id="CDHK01000011">
    <property type="protein sequence ID" value="CEJ61442.1"/>
    <property type="molecule type" value="Genomic_DNA"/>
</dbReference>